<evidence type="ECO:0000256" key="4">
    <source>
        <dbReference type="ARBA" id="ARBA00022525"/>
    </source>
</evidence>
<sequence length="768" mass="83396">MKVKFLILIVFVFIVSMAAVSAADDSNQTLAISQEDVNLGDNQGTFGELQEIIDAAPEGSEITLEKNYSIEDKSLFVNKSLTINGNGFTLDGNSTKTILYVSGGGDVELINIKFINGKDSRLMDAFAGAIYSSYTNLTIDGCVFESNSAVGAGTGGAIASFYDNLTIKNSLFISNEASNGRVISGKAAKGGAIYAATYSFGKGLIENCTFINNVARAGGAIYCDNLTIKDCKFIENSAGMGGALSGNAIIDSSVFINNLADDDRGSAISVMEGYYSDFWLEVKNSVFISSKNVILIECAKNTIESCWFGNTLNDYSRKPAVIVATYYGSEVDNWLVLKVAANPLKLDERKNSTVVFFFDSYDDASGQFTPFYDEDFADIRFKLTSQNGVLNKSTASNDEEILFTSTNINDGVVSADYYGFGCSITLENTVTTVLDVPDVTKYYGGDERLVVTLTDKGNPISNANVTISINGVNYTRTTDSKGVASMALNLPSMIYDVTTTYGNLTVKSKVTVLKTISGENVTKMFRNGTQYYAAFADTHGYALALGTVVEFNINGVFYTRYTDSYGVAKMNINLNPGEYIITAKNPNSTEMYTNIITVLPTIVENYDLTKYYRNASQYSIRLLDDKGNPVNAGVNVKFNINGVFYTRSSNATGYVNMNINLEPGEYVITAEYNGLMASNKIKVLSVIETDDLTMKYRDGSKFNATILDGQGKPCANQKVTFNINGVFYEKVTDETGVAHLNINLMAGEYIITTTYNGLNAANKITISS</sequence>
<keyword evidence="4" id="KW-0964">Secreted</keyword>
<evidence type="ECO:0000256" key="6">
    <source>
        <dbReference type="ARBA" id="ARBA00023136"/>
    </source>
</evidence>
<dbReference type="Gene3D" id="2.60.40.10">
    <property type="entry name" value="Immunoglobulins"/>
    <property type="match status" value="1"/>
</dbReference>
<name>A0A1G5V9L5_9EURY</name>
<comment type="subcellular location">
    <subcellularLocation>
        <location evidence="1">Cell envelope</location>
    </subcellularLocation>
    <subcellularLocation>
        <location evidence="2">Cell outer membrane</location>
    </subcellularLocation>
    <subcellularLocation>
        <location evidence="3">Secreted</location>
    </subcellularLocation>
</comment>
<evidence type="ECO:0000256" key="2">
    <source>
        <dbReference type="ARBA" id="ARBA00004442"/>
    </source>
</evidence>
<protein>
    <submittedName>
        <fullName evidence="8">Polymorphic outer membrane protein repeat-containing protein</fullName>
    </submittedName>
</protein>
<dbReference type="SUPFAM" id="SSF51126">
    <property type="entry name" value="Pectin lyase-like"/>
    <property type="match status" value="1"/>
</dbReference>
<keyword evidence="7" id="KW-0998">Cell outer membrane</keyword>
<evidence type="ECO:0000256" key="3">
    <source>
        <dbReference type="ARBA" id="ARBA00004613"/>
    </source>
</evidence>
<keyword evidence="5" id="KW-0732">Signal</keyword>
<proteinExistence type="predicted"/>
<gene>
    <name evidence="8" type="ORF">SAMN02910315_00456</name>
</gene>
<dbReference type="InterPro" id="IPR013783">
    <property type="entry name" value="Ig-like_fold"/>
</dbReference>
<dbReference type="SUPFAM" id="SSF49373">
    <property type="entry name" value="Invasin/intimin cell-adhesion fragments"/>
    <property type="match status" value="1"/>
</dbReference>
<accession>A0A1G5V9L5</accession>
<evidence type="ECO:0000313" key="8">
    <source>
        <dbReference type="EMBL" id="SDA42552.1"/>
    </source>
</evidence>
<dbReference type="NCBIfam" id="TIGR01376">
    <property type="entry name" value="POMP_repeat"/>
    <property type="match status" value="1"/>
</dbReference>
<dbReference type="AlphaFoldDB" id="A0A1G5V9L5"/>
<dbReference type="RefSeq" id="WP_149731097.1">
    <property type="nucleotide sequence ID" value="NZ_FMXB01000003.1"/>
</dbReference>
<dbReference type="GO" id="GO:0005576">
    <property type="term" value="C:extracellular region"/>
    <property type="evidence" value="ECO:0007669"/>
    <property type="project" value="UniProtKB-SubCell"/>
</dbReference>
<dbReference type="InterPro" id="IPR012334">
    <property type="entry name" value="Pectin_lyas_fold"/>
</dbReference>
<evidence type="ECO:0000256" key="7">
    <source>
        <dbReference type="ARBA" id="ARBA00023237"/>
    </source>
</evidence>
<dbReference type="InterPro" id="IPR003368">
    <property type="entry name" value="POMP_repeat"/>
</dbReference>
<dbReference type="InterPro" id="IPR011050">
    <property type="entry name" value="Pectin_lyase_fold/virulence"/>
</dbReference>
<dbReference type="Proteomes" id="UP000323439">
    <property type="component" value="Unassembled WGS sequence"/>
</dbReference>
<keyword evidence="9" id="KW-1185">Reference proteome</keyword>
<keyword evidence="6" id="KW-0472">Membrane</keyword>
<evidence type="ECO:0000256" key="5">
    <source>
        <dbReference type="ARBA" id="ARBA00022729"/>
    </source>
</evidence>
<dbReference type="Pfam" id="PF02415">
    <property type="entry name" value="Chlam_PMP"/>
    <property type="match status" value="1"/>
</dbReference>
<evidence type="ECO:0000256" key="1">
    <source>
        <dbReference type="ARBA" id="ARBA00004196"/>
    </source>
</evidence>
<organism evidence="8 9">
    <name type="scientific">Methanobrevibacter millerae</name>
    <dbReference type="NCBI Taxonomy" id="230361"/>
    <lineage>
        <taxon>Archaea</taxon>
        <taxon>Methanobacteriati</taxon>
        <taxon>Methanobacteriota</taxon>
        <taxon>Methanomada group</taxon>
        <taxon>Methanobacteria</taxon>
        <taxon>Methanobacteriales</taxon>
        <taxon>Methanobacteriaceae</taxon>
        <taxon>Methanobrevibacter</taxon>
    </lineage>
</organism>
<reference evidence="8 9" key="1">
    <citation type="submission" date="2016-10" db="EMBL/GenBank/DDBJ databases">
        <authorList>
            <person name="Varghese N."/>
            <person name="Submissions S."/>
        </authorList>
    </citation>
    <scope>NUCLEOTIDE SEQUENCE [LARGE SCALE GENOMIC DNA]</scope>
    <source>
        <strain evidence="8 9">DSM 16643</strain>
    </source>
</reference>
<dbReference type="EMBL" id="FMXB01000003">
    <property type="protein sequence ID" value="SDA42552.1"/>
    <property type="molecule type" value="Genomic_DNA"/>
</dbReference>
<dbReference type="InterPro" id="IPR008964">
    <property type="entry name" value="Invasin/intimin_cell_adhesion"/>
</dbReference>
<evidence type="ECO:0000313" key="9">
    <source>
        <dbReference type="Proteomes" id="UP000323439"/>
    </source>
</evidence>
<dbReference type="Gene3D" id="2.160.20.10">
    <property type="entry name" value="Single-stranded right-handed beta-helix, Pectin lyase-like"/>
    <property type="match status" value="1"/>
</dbReference>